<feature type="compositionally biased region" description="Polar residues" evidence="6">
    <location>
        <begin position="20"/>
        <end position="37"/>
    </location>
</feature>
<keyword evidence="3" id="KW-0238">DNA-binding</keyword>
<dbReference type="Proteomes" id="UP001153076">
    <property type="component" value="Unassembled WGS sequence"/>
</dbReference>
<gene>
    <name evidence="8" type="ORF">Cgig2_003438</name>
</gene>
<evidence type="ECO:0000256" key="2">
    <source>
        <dbReference type="ARBA" id="ARBA00023015"/>
    </source>
</evidence>
<keyword evidence="9" id="KW-1185">Reference proteome</keyword>
<keyword evidence="5" id="KW-0539">Nucleus</keyword>
<evidence type="ECO:0000256" key="1">
    <source>
        <dbReference type="ARBA" id="ARBA00004123"/>
    </source>
</evidence>
<comment type="caution">
    <text evidence="8">The sequence shown here is derived from an EMBL/GenBank/DDBJ whole genome shotgun (WGS) entry which is preliminary data.</text>
</comment>
<dbReference type="AlphaFoldDB" id="A0A9Q1QF63"/>
<dbReference type="GO" id="GO:0000981">
    <property type="term" value="F:DNA-binding transcription factor activity, RNA polymerase II-specific"/>
    <property type="evidence" value="ECO:0007669"/>
    <property type="project" value="TreeGrafter"/>
</dbReference>
<dbReference type="InterPro" id="IPR054502">
    <property type="entry name" value="bHLH-TF_ACT-like_plant"/>
</dbReference>
<dbReference type="GO" id="GO:0005634">
    <property type="term" value="C:nucleus"/>
    <property type="evidence" value="ECO:0007669"/>
    <property type="project" value="UniProtKB-SubCell"/>
</dbReference>
<evidence type="ECO:0000256" key="5">
    <source>
        <dbReference type="ARBA" id="ARBA00023242"/>
    </source>
</evidence>
<evidence type="ECO:0000259" key="7">
    <source>
        <dbReference type="Pfam" id="PF22754"/>
    </source>
</evidence>
<keyword evidence="4" id="KW-0804">Transcription</keyword>
<feature type="domain" description="Plant bHLH transcription factor ACT-like" evidence="7">
    <location>
        <begin position="168"/>
        <end position="244"/>
    </location>
</feature>
<protein>
    <recommendedName>
        <fullName evidence="7">Plant bHLH transcription factor ACT-like domain-containing protein</fullName>
    </recommendedName>
</protein>
<dbReference type="PANTHER" id="PTHR11969:SF54">
    <property type="entry name" value="MAD-LIKE PROTEIN 1"/>
    <property type="match status" value="1"/>
</dbReference>
<accession>A0A9Q1QF63</accession>
<evidence type="ECO:0000313" key="8">
    <source>
        <dbReference type="EMBL" id="KAJ8440113.1"/>
    </source>
</evidence>
<dbReference type="OrthoDB" id="684567at2759"/>
<dbReference type="PANTHER" id="PTHR11969">
    <property type="entry name" value="MAX DIMERIZATION, MAD"/>
    <property type="match status" value="1"/>
</dbReference>
<comment type="subcellular location">
    <subcellularLocation>
        <location evidence="1">Nucleus</location>
    </subcellularLocation>
</comment>
<reference evidence="8" key="1">
    <citation type="submission" date="2022-04" db="EMBL/GenBank/DDBJ databases">
        <title>Carnegiea gigantea Genome sequencing and assembly v2.</title>
        <authorList>
            <person name="Copetti D."/>
            <person name="Sanderson M.J."/>
            <person name="Burquez A."/>
            <person name="Wojciechowski M.F."/>
        </authorList>
    </citation>
    <scope>NUCLEOTIDE SEQUENCE</scope>
    <source>
        <strain evidence="8">SGP5-SGP5p</strain>
        <tissue evidence="8">Aerial part</tissue>
    </source>
</reference>
<organism evidence="8 9">
    <name type="scientific">Carnegiea gigantea</name>
    <dbReference type="NCBI Taxonomy" id="171969"/>
    <lineage>
        <taxon>Eukaryota</taxon>
        <taxon>Viridiplantae</taxon>
        <taxon>Streptophyta</taxon>
        <taxon>Embryophyta</taxon>
        <taxon>Tracheophyta</taxon>
        <taxon>Spermatophyta</taxon>
        <taxon>Magnoliopsida</taxon>
        <taxon>eudicotyledons</taxon>
        <taxon>Gunneridae</taxon>
        <taxon>Pentapetalae</taxon>
        <taxon>Caryophyllales</taxon>
        <taxon>Cactineae</taxon>
        <taxon>Cactaceae</taxon>
        <taxon>Cactoideae</taxon>
        <taxon>Echinocereeae</taxon>
        <taxon>Carnegiea</taxon>
    </lineage>
</organism>
<evidence type="ECO:0000256" key="4">
    <source>
        <dbReference type="ARBA" id="ARBA00023163"/>
    </source>
</evidence>
<sequence length="254" mass="27263">MVSNTVSPPPHPDPVLLLGSINNGVPTAKISSGSSSTDNDDQQIWAGGPDKNYSSPECYAPVVVTRPKRRRARARKNQEDIENQRKTHIAGDQASIVGGAINFVKELEQNLQCLSAKTHAQANLENGAVSVPFGEFFTFPQYSTDGGDEMKAEVGEHGGVGGGAAVADVEVTMVESHALVKIRSEKPPKQLSKLVMGLQGLRLTILHLNLTKVDEVALYSFSVKVEDESKLNSVDEVAGAVHQLLGRIQEEANN</sequence>
<name>A0A9Q1QF63_9CARY</name>
<keyword evidence="2" id="KW-0805">Transcription regulation</keyword>
<dbReference type="GO" id="GO:0000978">
    <property type="term" value="F:RNA polymerase II cis-regulatory region sequence-specific DNA binding"/>
    <property type="evidence" value="ECO:0007669"/>
    <property type="project" value="TreeGrafter"/>
</dbReference>
<evidence type="ECO:0000256" key="3">
    <source>
        <dbReference type="ARBA" id="ARBA00023125"/>
    </source>
</evidence>
<dbReference type="Pfam" id="PF22754">
    <property type="entry name" value="bHLH-TF_ACT-like_plant"/>
    <property type="match status" value="1"/>
</dbReference>
<proteinExistence type="predicted"/>
<dbReference type="EMBL" id="JAKOGI010000197">
    <property type="protein sequence ID" value="KAJ8440113.1"/>
    <property type="molecule type" value="Genomic_DNA"/>
</dbReference>
<evidence type="ECO:0000313" key="9">
    <source>
        <dbReference type="Proteomes" id="UP001153076"/>
    </source>
</evidence>
<evidence type="ECO:0000256" key="6">
    <source>
        <dbReference type="SAM" id="MobiDB-lite"/>
    </source>
</evidence>
<feature type="region of interest" description="Disordered" evidence="6">
    <location>
        <begin position="1"/>
        <end position="57"/>
    </location>
</feature>